<dbReference type="EMBL" id="BART01021951">
    <property type="protein sequence ID" value="GAH04943.1"/>
    <property type="molecule type" value="Genomic_DNA"/>
</dbReference>
<proteinExistence type="predicted"/>
<reference evidence="1" key="1">
    <citation type="journal article" date="2014" name="Front. Microbiol.">
        <title>High frequency of phylogenetically diverse reductive dehalogenase-homologous genes in deep subseafloor sedimentary metagenomes.</title>
        <authorList>
            <person name="Kawai M."/>
            <person name="Futagami T."/>
            <person name="Toyoda A."/>
            <person name="Takaki Y."/>
            <person name="Nishi S."/>
            <person name="Hori S."/>
            <person name="Arai W."/>
            <person name="Tsubouchi T."/>
            <person name="Morono Y."/>
            <person name="Uchiyama I."/>
            <person name="Ito T."/>
            <person name="Fujiyama A."/>
            <person name="Inagaki F."/>
            <person name="Takami H."/>
        </authorList>
    </citation>
    <scope>NUCLEOTIDE SEQUENCE</scope>
    <source>
        <strain evidence="1">Expedition CK06-06</strain>
    </source>
</reference>
<organism evidence="1">
    <name type="scientific">marine sediment metagenome</name>
    <dbReference type="NCBI Taxonomy" id="412755"/>
    <lineage>
        <taxon>unclassified sequences</taxon>
        <taxon>metagenomes</taxon>
        <taxon>ecological metagenomes</taxon>
    </lineage>
</organism>
<comment type="caution">
    <text evidence="1">The sequence shown here is derived from an EMBL/GenBank/DDBJ whole genome shotgun (WGS) entry which is preliminary data.</text>
</comment>
<evidence type="ECO:0000313" key="1">
    <source>
        <dbReference type="EMBL" id="GAH04943.1"/>
    </source>
</evidence>
<protein>
    <submittedName>
        <fullName evidence="1">Uncharacterized protein</fullName>
    </submittedName>
</protein>
<gene>
    <name evidence="1" type="ORF">S01H4_40332</name>
</gene>
<dbReference type="AlphaFoldDB" id="X1E8G4"/>
<name>X1E8G4_9ZZZZ</name>
<accession>X1E8G4</accession>
<sequence length="86" mass="9526">MELQVLQGGQPVIEAGVLKYQPDALAHLALLMDGIKAIDKCLARGRLGQGAQNIYYRRLSRSIGTKKTKDLPLVNAEADVIYRYQV</sequence>